<organism evidence="3 4">
    <name type="scientific">Nonomuraea maritima</name>
    <dbReference type="NCBI Taxonomy" id="683260"/>
    <lineage>
        <taxon>Bacteria</taxon>
        <taxon>Bacillati</taxon>
        <taxon>Actinomycetota</taxon>
        <taxon>Actinomycetes</taxon>
        <taxon>Streptosporangiales</taxon>
        <taxon>Streptosporangiaceae</taxon>
        <taxon>Nonomuraea</taxon>
    </lineage>
</organism>
<reference evidence="3 4" key="1">
    <citation type="submission" date="2016-10" db="EMBL/GenBank/DDBJ databases">
        <authorList>
            <person name="de Groot N.N."/>
        </authorList>
    </citation>
    <scope>NUCLEOTIDE SEQUENCE [LARGE SCALE GENOMIC DNA]</scope>
    <source>
        <strain evidence="3 4">CGMCC 4.5681</strain>
    </source>
</reference>
<sequence length="105" mass="10877">MVKVFVRITVVASVVCGLAFAVQAGASADTPREMRLLGRGLETMFDDRVISYNSPSRDSPTTVSGPLNSGTSTGSNQYYSVGNVINSGDFSNGNGVLSPKSGRAG</sequence>
<keyword evidence="2" id="KW-0732">Signal</keyword>
<feature type="signal peptide" evidence="2">
    <location>
        <begin position="1"/>
        <end position="21"/>
    </location>
</feature>
<feature type="chain" id="PRO_5039134108" evidence="2">
    <location>
        <begin position="22"/>
        <end position="105"/>
    </location>
</feature>
<dbReference type="OrthoDB" id="3542861at2"/>
<feature type="compositionally biased region" description="Polar residues" evidence="1">
    <location>
        <begin position="86"/>
        <end position="95"/>
    </location>
</feature>
<dbReference type="Proteomes" id="UP000198683">
    <property type="component" value="Unassembled WGS sequence"/>
</dbReference>
<gene>
    <name evidence="3" type="ORF">SAMN05421874_1323</name>
</gene>
<name>A0A1G9NS20_9ACTN</name>
<evidence type="ECO:0000313" key="4">
    <source>
        <dbReference type="Proteomes" id="UP000198683"/>
    </source>
</evidence>
<dbReference type="RefSeq" id="WP_143022326.1">
    <property type="nucleotide sequence ID" value="NZ_FNFB01000032.1"/>
</dbReference>
<feature type="region of interest" description="Disordered" evidence="1">
    <location>
        <begin position="52"/>
        <end position="74"/>
    </location>
</feature>
<feature type="region of interest" description="Disordered" evidence="1">
    <location>
        <begin position="86"/>
        <end position="105"/>
    </location>
</feature>
<keyword evidence="4" id="KW-1185">Reference proteome</keyword>
<dbReference type="AlphaFoldDB" id="A0A1G9NS20"/>
<accession>A0A1G9NS20</accession>
<protein>
    <submittedName>
        <fullName evidence="3">Uncharacterized protein</fullName>
    </submittedName>
</protein>
<dbReference type="EMBL" id="FNFB01000032">
    <property type="protein sequence ID" value="SDL89164.1"/>
    <property type="molecule type" value="Genomic_DNA"/>
</dbReference>
<dbReference type="STRING" id="683260.SAMN05421874_1323"/>
<evidence type="ECO:0000256" key="1">
    <source>
        <dbReference type="SAM" id="MobiDB-lite"/>
    </source>
</evidence>
<proteinExistence type="predicted"/>
<evidence type="ECO:0000256" key="2">
    <source>
        <dbReference type="SAM" id="SignalP"/>
    </source>
</evidence>
<evidence type="ECO:0000313" key="3">
    <source>
        <dbReference type="EMBL" id="SDL89164.1"/>
    </source>
</evidence>